<keyword evidence="2" id="KW-1185">Reference proteome</keyword>
<accession>A0A3A8E2P0</accession>
<gene>
    <name evidence="1" type="ORF">D7V32_15195</name>
</gene>
<dbReference type="AlphaFoldDB" id="A0A3A8E2P0"/>
<dbReference type="Proteomes" id="UP000282388">
    <property type="component" value="Unassembled WGS sequence"/>
</dbReference>
<reference evidence="1 2" key="1">
    <citation type="submission" date="2018-09" db="EMBL/GenBank/DDBJ databases">
        <title>The draft genome of Acinetobacter spp. strains.</title>
        <authorList>
            <person name="Qin J."/>
            <person name="Feng Y."/>
            <person name="Zong Z."/>
        </authorList>
    </citation>
    <scope>NUCLEOTIDE SEQUENCE [LARGE SCALE GENOMIC DNA]</scope>
    <source>
        <strain evidence="1 2">WCHAc060012</strain>
    </source>
</reference>
<organism evidence="1 2">
    <name type="scientific">Acinetobacter tianfuensis</name>
    <dbReference type="NCBI Taxonomy" id="2419603"/>
    <lineage>
        <taxon>Bacteria</taxon>
        <taxon>Pseudomonadati</taxon>
        <taxon>Pseudomonadota</taxon>
        <taxon>Gammaproteobacteria</taxon>
        <taxon>Moraxellales</taxon>
        <taxon>Moraxellaceae</taxon>
        <taxon>Acinetobacter</taxon>
    </lineage>
</organism>
<comment type="caution">
    <text evidence="1">The sequence shown here is derived from an EMBL/GenBank/DDBJ whole genome shotgun (WGS) entry which is preliminary data.</text>
</comment>
<sequence>MDVEKLSFILQDIMQEQHLAQRFDWPVPKSSPVPVPHFDGDCYLQNIYLKEHYAAHMQADSSLRSHYWLIQEWGGIKSFKKTPQNNLKIRQFLDALQLGQPSSRLYDTLPSLSKVSSFLAPDDYVIYDARVVYSLNWLIFSHGLDMSFFPQPISRNAQLMKFEQHTIFNLFQRDFTYVPKQQAYLRLCKLLKGIAALPDSPWQKPYEVEMLLFSIAPEYIVHNIQQRICIEMCA</sequence>
<name>A0A3A8E2P0_9GAMM</name>
<dbReference type="EMBL" id="RAXV01000043">
    <property type="protein sequence ID" value="RKG29392.1"/>
    <property type="molecule type" value="Genomic_DNA"/>
</dbReference>
<dbReference type="RefSeq" id="WP_120403677.1">
    <property type="nucleotide sequence ID" value="NZ_RAXV01000043.1"/>
</dbReference>
<protein>
    <submittedName>
        <fullName evidence="1">Uncharacterized protein</fullName>
    </submittedName>
</protein>
<proteinExistence type="predicted"/>
<evidence type="ECO:0000313" key="2">
    <source>
        <dbReference type="Proteomes" id="UP000282388"/>
    </source>
</evidence>
<dbReference type="OrthoDB" id="700654at2"/>
<evidence type="ECO:0000313" key="1">
    <source>
        <dbReference type="EMBL" id="RKG29392.1"/>
    </source>
</evidence>